<dbReference type="RefSeq" id="WP_127123488.1">
    <property type="nucleotide sequence ID" value="NZ_BHXQ01000005.1"/>
</dbReference>
<reference evidence="2 3" key="1">
    <citation type="submission" date="2018-11" db="EMBL/GenBank/DDBJ databases">
        <title>Chryseotalea sanarue gen. nov., sp., nov., a member of the family Cytophagaceae, isolated from a brackish lake in Hamamatsu Japan.</title>
        <authorList>
            <person name="Maejima Y."/>
            <person name="Iino T."/>
            <person name="Muraguchi Y."/>
            <person name="Fukuda K."/>
            <person name="Ohkuma M."/>
            <person name="Moriuchi R."/>
            <person name="Dohra H."/>
            <person name="Kimbara K."/>
            <person name="Shintani M."/>
        </authorList>
    </citation>
    <scope>NUCLEOTIDE SEQUENCE [LARGE SCALE GENOMIC DNA]</scope>
    <source>
        <strain evidence="2 3">Ys</strain>
    </source>
</reference>
<dbReference type="SUPFAM" id="SSF159888">
    <property type="entry name" value="YdhG-like"/>
    <property type="match status" value="1"/>
</dbReference>
<proteinExistence type="predicted"/>
<evidence type="ECO:0000259" key="1">
    <source>
        <dbReference type="Pfam" id="PF08818"/>
    </source>
</evidence>
<sequence>MENEVTAFLKPLKHPLIKEIEVLRKIILSTDADMGENIKWNGPNFHHKSEDRISIRIHPATQLQLILHRGAKVLAQPKGKLIEDNSGMLVWKGNDRAVITFKDMKEIKAKEIELKAIVTKWLAASAAGK</sequence>
<organism evidence="2 3">
    <name type="scientific">Chryseotalea sanaruensis</name>
    <dbReference type="NCBI Taxonomy" id="2482724"/>
    <lineage>
        <taxon>Bacteria</taxon>
        <taxon>Pseudomonadati</taxon>
        <taxon>Bacteroidota</taxon>
        <taxon>Cytophagia</taxon>
        <taxon>Cytophagales</taxon>
        <taxon>Chryseotaleaceae</taxon>
        <taxon>Chryseotalea</taxon>
    </lineage>
</organism>
<dbReference type="EMBL" id="BHXQ01000005">
    <property type="protein sequence ID" value="GCC52845.1"/>
    <property type="molecule type" value="Genomic_DNA"/>
</dbReference>
<gene>
    <name evidence="2" type="ORF">SanaruYs_30840</name>
</gene>
<comment type="caution">
    <text evidence="2">The sequence shown here is derived from an EMBL/GenBank/DDBJ whole genome shotgun (WGS) entry which is preliminary data.</text>
</comment>
<evidence type="ECO:0000313" key="3">
    <source>
        <dbReference type="Proteomes" id="UP000288227"/>
    </source>
</evidence>
<keyword evidence="3" id="KW-1185">Reference proteome</keyword>
<dbReference type="Proteomes" id="UP000288227">
    <property type="component" value="Unassembled WGS sequence"/>
</dbReference>
<evidence type="ECO:0000313" key="2">
    <source>
        <dbReference type="EMBL" id="GCC52845.1"/>
    </source>
</evidence>
<accession>A0A401UD66</accession>
<dbReference type="AlphaFoldDB" id="A0A401UD66"/>
<protein>
    <submittedName>
        <fullName evidence="2">DUF1801 domain-containing protein</fullName>
    </submittedName>
</protein>
<dbReference type="Pfam" id="PF08818">
    <property type="entry name" value="DUF1801"/>
    <property type="match status" value="1"/>
</dbReference>
<dbReference type="InterPro" id="IPR014922">
    <property type="entry name" value="YdhG-like"/>
</dbReference>
<name>A0A401UD66_9BACT</name>
<dbReference type="OrthoDB" id="9811812at2"/>
<feature type="domain" description="YdhG-like" evidence="1">
    <location>
        <begin position="19"/>
        <end position="121"/>
    </location>
</feature>